<dbReference type="PANTHER" id="PTHR24321">
    <property type="entry name" value="DEHYDROGENASES, SHORT CHAIN"/>
    <property type="match status" value="1"/>
</dbReference>
<keyword evidence="4" id="KW-1185">Reference proteome</keyword>
<dbReference type="EMBL" id="SMTK01000002">
    <property type="protein sequence ID" value="TDK26646.1"/>
    <property type="molecule type" value="Genomic_DNA"/>
</dbReference>
<dbReference type="PANTHER" id="PTHR24321:SF8">
    <property type="entry name" value="ESTRADIOL 17-BETA-DEHYDROGENASE 8-RELATED"/>
    <property type="match status" value="1"/>
</dbReference>
<dbReference type="RefSeq" id="WP_133403006.1">
    <property type="nucleotide sequence ID" value="NZ_SMTK01000002.1"/>
</dbReference>
<dbReference type="Proteomes" id="UP000295411">
    <property type="component" value="Unassembled WGS sequence"/>
</dbReference>
<evidence type="ECO:0000313" key="4">
    <source>
        <dbReference type="Proteomes" id="UP000295411"/>
    </source>
</evidence>
<protein>
    <submittedName>
        <fullName evidence="3">SDR family oxidoreductase</fullName>
    </submittedName>
</protein>
<evidence type="ECO:0000256" key="2">
    <source>
        <dbReference type="ARBA" id="ARBA00023002"/>
    </source>
</evidence>
<accession>A0A4R5TZH5</accession>
<sequence length="256" mass="26445">MRGLRDKVIIIAGAAPGNIGAAAAVRLGEEGAIVVAADLNEAAAREVADAITAVGSRASGRRLDVTDEDSFKALIDFTVAEYGGLHGLFNVAADLSAGNIGRDSDVTTVPIDVWKHTIDVTLTGYMYGIRHALPVMMEGGGGSIVNTMSSAVWQGEPVRAAYQAAKSGLVGLTRHASTVGGKHGVRTNVVSPGVVLTGAALATTTEEWRQEVLDTVRSPRLGTPEDIGSVIAFLMSDDGVYINGQSILVDGGANFT</sequence>
<dbReference type="GO" id="GO:0016491">
    <property type="term" value="F:oxidoreductase activity"/>
    <property type="evidence" value="ECO:0007669"/>
    <property type="project" value="UniProtKB-KW"/>
</dbReference>
<organism evidence="3 4">
    <name type="scientific">Arthrobacter crusticola</name>
    <dbReference type="NCBI Taxonomy" id="2547960"/>
    <lineage>
        <taxon>Bacteria</taxon>
        <taxon>Bacillati</taxon>
        <taxon>Actinomycetota</taxon>
        <taxon>Actinomycetes</taxon>
        <taxon>Micrococcales</taxon>
        <taxon>Micrococcaceae</taxon>
        <taxon>Arthrobacter</taxon>
    </lineage>
</organism>
<dbReference type="FunFam" id="3.40.50.720:FF:000084">
    <property type="entry name" value="Short-chain dehydrogenase reductase"/>
    <property type="match status" value="1"/>
</dbReference>
<dbReference type="InterPro" id="IPR036291">
    <property type="entry name" value="NAD(P)-bd_dom_sf"/>
</dbReference>
<keyword evidence="2" id="KW-0560">Oxidoreductase</keyword>
<dbReference type="PRINTS" id="PR00081">
    <property type="entry name" value="GDHRDH"/>
</dbReference>
<dbReference type="Gene3D" id="3.40.50.720">
    <property type="entry name" value="NAD(P)-binding Rossmann-like Domain"/>
    <property type="match status" value="1"/>
</dbReference>
<dbReference type="Pfam" id="PF13561">
    <property type="entry name" value="adh_short_C2"/>
    <property type="match status" value="1"/>
</dbReference>
<reference evidence="3 4" key="1">
    <citation type="submission" date="2019-03" db="EMBL/GenBank/DDBJ databases">
        <title>Arthrobacter sp. nov., an bacterium isolated from biocrust in Mu Us Desert.</title>
        <authorList>
            <person name="Lixiong L."/>
        </authorList>
    </citation>
    <scope>NUCLEOTIDE SEQUENCE [LARGE SCALE GENOMIC DNA]</scope>
    <source>
        <strain evidence="3 4">SLN-3</strain>
    </source>
</reference>
<dbReference type="InterPro" id="IPR002347">
    <property type="entry name" value="SDR_fam"/>
</dbReference>
<proteinExistence type="inferred from homology"/>
<gene>
    <name evidence="3" type="ORF">E2F48_05520</name>
</gene>
<dbReference type="OrthoDB" id="4577644at2"/>
<evidence type="ECO:0000256" key="1">
    <source>
        <dbReference type="ARBA" id="ARBA00006484"/>
    </source>
</evidence>
<dbReference type="CDD" id="cd05233">
    <property type="entry name" value="SDR_c"/>
    <property type="match status" value="1"/>
</dbReference>
<name>A0A4R5TZH5_9MICC</name>
<dbReference type="SUPFAM" id="SSF51735">
    <property type="entry name" value="NAD(P)-binding Rossmann-fold domains"/>
    <property type="match status" value="1"/>
</dbReference>
<dbReference type="AlphaFoldDB" id="A0A4R5TZH5"/>
<evidence type="ECO:0000313" key="3">
    <source>
        <dbReference type="EMBL" id="TDK26646.1"/>
    </source>
</evidence>
<comment type="similarity">
    <text evidence="1">Belongs to the short-chain dehydrogenases/reductases (SDR) family.</text>
</comment>
<comment type="caution">
    <text evidence="3">The sequence shown here is derived from an EMBL/GenBank/DDBJ whole genome shotgun (WGS) entry which is preliminary data.</text>
</comment>